<keyword evidence="3" id="KW-1185">Reference proteome</keyword>
<reference evidence="4" key="1">
    <citation type="submission" date="2025-08" db="UniProtKB">
        <authorList>
            <consortium name="RefSeq"/>
        </authorList>
    </citation>
    <scope>IDENTIFICATION</scope>
</reference>
<feature type="region of interest" description="Disordered" evidence="1">
    <location>
        <begin position="94"/>
        <end position="119"/>
    </location>
</feature>
<dbReference type="AlphaFoldDB" id="A0A1S3CWU6"/>
<keyword evidence="2" id="KW-0732">Signal</keyword>
<gene>
    <name evidence="4" type="primary">LOC103506786</name>
</gene>
<name>A0A1S3CWU6_DIACI</name>
<dbReference type="Proteomes" id="UP000079169">
    <property type="component" value="Unplaced"/>
</dbReference>
<feature type="region of interest" description="Disordered" evidence="1">
    <location>
        <begin position="194"/>
        <end position="241"/>
    </location>
</feature>
<evidence type="ECO:0000256" key="2">
    <source>
        <dbReference type="SAM" id="SignalP"/>
    </source>
</evidence>
<proteinExistence type="predicted"/>
<evidence type="ECO:0000313" key="3">
    <source>
        <dbReference type="Proteomes" id="UP000079169"/>
    </source>
</evidence>
<feature type="chain" id="PRO_5010356533" evidence="2">
    <location>
        <begin position="21"/>
        <end position="267"/>
    </location>
</feature>
<organism evidence="3 4">
    <name type="scientific">Diaphorina citri</name>
    <name type="common">Asian citrus psyllid</name>
    <dbReference type="NCBI Taxonomy" id="121845"/>
    <lineage>
        <taxon>Eukaryota</taxon>
        <taxon>Metazoa</taxon>
        <taxon>Ecdysozoa</taxon>
        <taxon>Arthropoda</taxon>
        <taxon>Hexapoda</taxon>
        <taxon>Insecta</taxon>
        <taxon>Pterygota</taxon>
        <taxon>Neoptera</taxon>
        <taxon>Paraneoptera</taxon>
        <taxon>Hemiptera</taxon>
        <taxon>Sternorrhyncha</taxon>
        <taxon>Psylloidea</taxon>
        <taxon>Psyllidae</taxon>
        <taxon>Diaphorininae</taxon>
        <taxon>Diaphorina</taxon>
    </lineage>
</organism>
<feature type="compositionally biased region" description="Basic residues" evidence="1">
    <location>
        <begin position="98"/>
        <end position="119"/>
    </location>
</feature>
<feature type="signal peptide" evidence="2">
    <location>
        <begin position="1"/>
        <end position="20"/>
    </location>
</feature>
<dbReference type="RefSeq" id="XP_008469431.1">
    <property type="nucleotide sequence ID" value="XM_008471209.3"/>
</dbReference>
<evidence type="ECO:0000256" key="1">
    <source>
        <dbReference type="SAM" id="MobiDB-lite"/>
    </source>
</evidence>
<sequence>MLNKTAWLFYLCLASSLVYPSDESKHSNVPDKHHKSIRNFTGRIATDDKSPKASSKMHKEHHAPYIHTEKKSIQHSARIGLIKDDNITEVPSLTQKSHDKKHHNHHKKHHKHHLHEKKKPIQQSAIIGQIDDDNNTEVPSSIQKSHDKKPVTLASKSISFKGRSFGDCLYCPYDYDYTTPFTDSPYRPHHRTTPFTDYADDDGTTPFTDSPYRPHHRTTPFTDSSYRPDHRTTAFTDYPNDNGTTPFTDRPYYPYCPECYDSDSLGI</sequence>
<accession>A0A1S3CWU6</accession>
<evidence type="ECO:0000313" key="4">
    <source>
        <dbReference type="RefSeq" id="XP_008469431.1"/>
    </source>
</evidence>
<protein>
    <submittedName>
        <fullName evidence="4">Zinc transporter ZIP10-like isoform X4</fullName>
    </submittedName>
</protein>
<dbReference type="GeneID" id="103506786"/>